<dbReference type="EMBL" id="CP003221">
    <property type="protein sequence ID" value="EGJ49990.1"/>
    <property type="molecule type" value="Genomic_DNA"/>
</dbReference>
<evidence type="ECO:0008006" key="4">
    <source>
        <dbReference type="Google" id="ProtNLM"/>
    </source>
</evidence>
<dbReference type="InterPro" id="IPR025091">
    <property type="entry name" value="DUF4019"/>
</dbReference>
<dbReference type="eggNOG" id="ENOG5033EKX">
    <property type="taxonomic scope" value="Bacteria"/>
</dbReference>
<feature type="transmembrane region" description="Helical" evidence="1">
    <location>
        <begin position="22"/>
        <end position="46"/>
    </location>
</feature>
<evidence type="ECO:0000313" key="2">
    <source>
        <dbReference type="EMBL" id="EGJ49990.1"/>
    </source>
</evidence>
<dbReference type="KEGG" id="daf:Desaf_1654"/>
<organism evidence="2 3">
    <name type="scientific">Desulfocurvibacter africanus subsp. africanus str. Walvis Bay</name>
    <dbReference type="NCBI Taxonomy" id="690850"/>
    <lineage>
        <taxon>Bacteria</taxon>
        <taxon>Pseudomonadati</taxon>
        <taxon>Thermodesulfobacteriota</taxon>
        <taxon>Desulfovibrionia</taxon>
        <taxon>Desulfovibrionales</taxon>
        <taxon>Desulfovibrionaceae</taxon>
        <taxon>Desulfocurvibacter</taxon>
    </lineage>
</organism>
<keyword evidence="1" id="KW-0472">Membrane</keyword>
<sequence length="170" mass="18076">MPSGAGHAAAPRPVAGTSGRGLILRAAGACATALIVALFLSLFLMLDGPAYAARPGVPAAALEAAMDWLVLLDAGKYAESWTRAGRDFRQGLGKAEWARRMAAVRSELGANTSRKPIDARYARETEPAGAAGECLVILFGAVYEKVSYTTETLTLCREDGRWRVAGYFIR</sequence>
<dbReference type="Pfam" id="PF13211">
    <property type="entry name" value="DUF4019"/>
    <property type="match status" value="1"/>
</dbReference>
<name>F3Z1F9_DESAF</name>
<keyword evidence="1" id="KW-0812">Transmembrane</keyword>
<dbReference type="STRING" id="690850.Desaf_1654"/>
<dbReference type="HOGENOM" id="CLU_124351_1_0_7"/>
<reference evidence="2 3" key="1">
    <citation type="journal article" date="2011" name="J. Bacteriol.">
        <title>Genome sequence of the mercury-methylating and pleomorphic Desulfovibrio africanus Strain Walvis Bay.</title>
        <authorList>
            <person name="Brown S.D."/>
            <person name="Wall J.D."/>
            <person name="Kucken A.M."/>
            <person name="Gilmour C.C."/>
            <person name="Podar M."/>
            <person name="Brandt C.C."/>
            <person name="Teshima H."/>
            <person name="Detter J.C."/>
            <person name="Han C.S."/>
            <person name="Land M.L."/>
            <person name="Lucas S."/>
            <person name="Han J."/>
            <person name="Pennacchio L."/>
            <person name="Nolan M."/>
            <person name="Pitluck S."/>
            <person name="Woyke T."/>
            <person name="Goodwin L."/>
            <person name="Palumbo A.V."/>
            <person name="Elias D.A."/>
        </authorList>
    </citation>
    <scope>NUCLEOTIDE SEQUENCE [LARGE SCALE GENOMIC DNA]</scope>
    <source>
        <strain evidence="2 3">Walvis Bay</strain>
    </source>
</reference>
<evidence type="ECO:0000313" key="3">
    <source>
        <dbReference type="Proteomes" id="UP000007844"/>
    </source>
</evidence>
<dbReference type="AlphaFoldDB" id="F3Z1F9"/>
<evidence type="ECO:0000256" key="1">
    <source>
        <dbReference type="SAM" id="Phobius"/>
    </source>
</evidence>
<keyword evidence="1" id="KW-1133">Transmembrane helix</keyword>
<keyword evidence="3" id="KW-1185">Reference proteome</keyword>
<proteinExistence type="predicted"/>
<gene>
    <name evidence="2" type="ORF">Desaf_1654</name>
</gene>
<dbReference type="Proteomes" id="UP000007844">
    <property type="component" value="Chromosome"/>
</dbReference>
<protein>
    <recommendedName>
        <fullName evidence="4">DUF4019 domain-containing protein</fullName>
    </recommendedName>
</protein>
<accession>F3Z1F9</accession>